<accession>A0A1B2ICE2</accession>
<name>A0A1B2ICE2_9CAUD</name>
<dbReference type="RefSeq" id="YP_009278400.1">
    <property type="nucleotide sequence ID" value="NC_031007.1"/>
</dbReference>
<dbReference type="OrthoDB" id="15893at10239"/>
<dbReference type="EMBL" id="KX397367">
    <property type="protein sequence ID" value="ANZ48937.1"/>
    <property type="molecule type" value="Genomic_DNA"/>
</dbReference>
<proteinExistence type="predicted"/>
<dbReference type="KEGG" id="vg:29061845"/>
<protein>
    <submittedName>
        <fullName evidence="1">Uncharacterized protein</fullName>
    </submittedName>
</protein>
<dbReference type="Proteomes" id="UP000201594">
    <property type="component" value="Segment"/>
</dbReference>
<dbReference type="GeneID" id="29061845"/>
<evidence type="ECO:0000313" key="1">
    <source>
        <dbReference type="EMBL" id="ANZ48937.1"/>
    </source>
</evidence>
<reference evidence="1 2" key="1">
    <citation type="submission" date="2016-06" db="EMBL/GenBank/DDBJ databases">
        <authorList>
            <person name="Kjaerup R.B."/>
            <person name="Dalgaard T.S."/>
            <person name="Juul-Madsen H.R."/>
        </authorList>
    </citation>
    <scope>NUCLEOTIDE SEQUENCE [LARGE SCALE GENOMIC DNA]</scope>
</reference>
<gene>
    <name evidence="1" type="ORF">EARLPHILLIPIV_88</name>
</gene>
<sequence>MSYVINFATMHDTSLLEKINDINAASVGRKLKVEDIEIVELSKLPSGAFSVELINREDLTDTVVVTHEKLDLADFLKHELADLTWWNPDNFDAARDTAAASLMFNNALIKAGIIAAKAWEVGSGQMSIVYDAPTAQYTMVFTCTSHVWKEYRFDLPRSFANVFNQQILPGFTAANV</sequence>
<evidence type="ECO:0000313" key="2">
    <source>
        <dbReference type="Proteomes" id="UP000201594"/>
    </source>
</evidence>
<organism evidence="1 2">
    <name type="scientific">Erwinia phage vB_EamM_EarlPhillipIV</name>
    <dbReference type="NCBI Taxonomy" id="1883372"/>
    <lineage>
        <taxon>Viruses</taxon>
        <taxon>Duplodnaviria</taxon>
        <taxon>Heunggongvirae</taxon>
        <taxon>Uroviricota</taxon>
        <taxon>Caudoviricetes</taxon>
        <taxon>Chimalliviridae</taxon>
        <taxon>Derbicusvirus</taxon>
        <taxon>Derbicusvirus derbicus</taxon>
    </lineage>
</organism>